<organism evidence="6 7">
    <name type="scientific">Peltaster fructicola</name>
    <dbReference type="NCBI Taxonomy" id="286661"/>
    <lineage>
        <taxon>Eukaryota</taxon>
        <taxon>Fungi</taxon>
        <taxon>Dikarya</taxon>
        <taxon>Ascomycota</taxon>
        <taxon>Pezizomycotina</taxon>
        <taxon>Dothideomycetes</taxon>
        <taxon>Dothideomycetes incertae sedis</taxon>
        <taxon>Peltaster</taxon>
    </lineage>
</organism>
<protein>
    <recommendedName>
        <fullName evidence="8">Nuclear control of ATPase protein 2</fullName>
    </recommendedName>
</protein>
<dbReference type="PANTHER" id="PTHR28234:SF1">
    <property type="entry name" value="NUCLEAR CONTROL OF ATPASE PROTEIN 2"/>
    <property type="match status" value="1"/>
</dbReference>
<dbReference type="InterPro" id="IPR013946">
    <property type="entry name" value="NCA2-like"/>
</dbReference>
<keyword evidence="5" id="KW-0472">Membrane</keyword>
<keyword evidence="2" id="KW-0812">Transmembrane</keyword>
<evidence type="ECO:0008006" key="8">
    <source>
        <dbReference type="Google" id="ProtNLM"/>
    </source>
</evidence>
<dbReference type="OrthoDB" id="413313at2759"/>
<dbReference type="EMBL" id="CP051139">
    <property type="protein sequence ID" value="QIW95370.1"/>
    <property type="molecule type" value="Genomic_DNA"/>
</dbReference>
<evidence type="ECO:0000256" key="2">
    <source>
        <dbReference type="ARBA" id="ARBA00022692"/>
    </source>
</evidence>
<evidence type="ECO:0000256" key="5">
    <source>
        <dbReference type="ARBA" id="ARBA00023136"/>
    </source>
</evidence>
<proteinExistence type="predicted"/>
<evidence type="ECO:0000256" key="1">
    <source>
        <dbReference type="ARBA" id="ARBA00004225"/>
    </source>
</evidence>
<keyword evidence="4" id="KW-0496">Mitochondrion</keyword>
<dbReference type="GO" id="GO:0005741">
    <property type="term" value="C:mitochondrial outer membrane"/>
    <property type="evidence" value="ECO:0007669"/>
    <property type="project" value="TreeGrafter"/>
</dbReference>
<comment type="subcellular location">
    <subcellularLocation>
        <location evidence="1">Mitochondrion membrane</location>
        <topology evidence="1">Multi-pass membrane protein</topology>
    </subcellularLocation>
</comment>
<dbReference type="PANTHER" id="PTHR28234">
    <property type="entry name" value="NUCLEAR CONTROL OF ATPASE PROTEIN 2"/>
    <property type="match status" value="1"/>
</dbReference>
<sequence>MSFVLDSVRRIDAQLDRLQLHDITITSPTLSRVSTWSSTSRKDAGPKVPSRLLALQASIRELSVSGTTDEKSLLRPARIHTALKVLSEEVVEKGDGSRTEDEQYEQQLEWLLVLKATALVYGLVVKSILDQAVGLADDVWYWDEIMSSRRWTAVYSLQTSPLRLWHWSSAVWSDVKAKGGNLSFKTAGQDAQASLTQSWTDFYGLVRRVIQERSVQEFQKQALTPLTRIRGEIRQNQKALKNVRLRNANALGVLLGEGLANETVHGRGLVTPNGAVEDSHKWRRSVARNVALMEAILSKVNDESITVDKFDSVVAELTHEATLGGQDTDASDERTPQAVAARVNELLRQHLPAYAQAAQTAKQAHGRPSRLIRYWPAIVLGVLSSSTVLRVVANRKAEIVQWIQDFGTTTIDFWQNWVVEPLSKVIKTIRHDEDSQLSLVSKRSLEGDRDSLERMVVDFAIDRPENSTGSSAKLTDSQIADIRSKVKEGDLTPVLKAYERDLRSPFMGTIRGDLIRALLIQVQKTKVDVEVAIGGIDNLLKSQELVFGFVGLTPGILVTYFALRYIRESFSEKRGSQAARKEGRLLRQLRNIDRILSNSPPTDFGELYYKDQGLLLCEAHVLQDEARKIMPSQIFRDFAEDVEELCDVRTGVERQKNVTSRLRWAYGKYLRA</sequence>
<dbReference type="AlphaFoldDB" id="A0A6H0XL62"/>
<accession>A0A6H0XL62</accession>
<evidence type="ECO:0000313" key="7">
    <source>
        <dbReference type="Proteomes" id="UP000503462"/>
    </source>
</evidence>
<evidence type="ECO:0000256" key="3">
    <source>
        <dbReference type="ARBA" id="ARBA00022989"/>
    </source>
</evidence>
<keyword evidence="7" id="KW-1185">Reference proteome</keyword>
<name>A0A6H0XL62_9PEZI</name>
<reference evidence="6 7" key="1">
    <citation type="journal article" date="2016" name="Sci. Rep.">
        <title>Peltaster fructicola genome reveals evolution from an invasive phytopathogen to an ectophytic parasite.</title>
        <authorList>
            <person name="Xu C."/>
            <person name="Chen H."/>
            <person name="Gleason M.L."/>
            <person name="Xu J.R."/>
            <person name="Liu H."/>
            <person name="Zhang R."/>
            <person name="Sun G."/>
        </authorList>
    </citation>
    <scope>NUCLEOTIDE SEQUENCE [LARGE SCALE GENOMIC DNA]</scope>
    <source>
        <strain evidence="6 7">LNHT1506</strain>
    </source>
</reference>
<gene>
    <name evidence="6" type="ORF">AMS68_000888</name>
</gene>
<evidence type="ECO:0000313" key="6">
    <source>
        <dbReference type="EMBL" id="QIW95370.1"/>
    </source>
</evidence>
<evidence type="ECO:0000256" key="4">
    <source>
        <dbReference type="ARBA" id="ARBA00023128"/>
    </source>
</evidence>
<dbReference type="Pfam" id="PF08637">
    <property type="entry name" value="NCA2"/>
    <property type="match status" value="1"/>
</dbReference>
<dbReference type="Proteomes" id="UP000503462">
    <property type="component" value="Chromosome 1"/>
</dbReference>
<keyword evidence="3" id="KW-1133">Transmembrane helix</keyword>